<dbReference type="SUPFAM" id="SSF53474">
    <property type="entry name" value="alpha/beta-Hydrolases"/>
    <property type="match status" value="1"/>
</dbReference>
<accession>A0A266Q9K6</accession>
<dbReference type="GO" id="GO:0006629">
    <property type="term" value="P:lipid metabolic process"/>
    <property type="evidence" value="ECO:0007669"/>
    <property type="project" value="InterPro"/>
</dbReference>
<dbReference type="PANTHER" id="PTHR45856:SF24">
    <property type="entry name" value="FUNGAL LIPASE-LIKE DOMAIN-CONTAINING PROTEIN"/>
    <property type="match status" value="1"/>
</dbReference>
<reference evidence="3" key="1">
    <citation type="submission" date="2017-05" db="EMBL/GenBank/DDBJ databases">
        <authorList>
            <person name="Barney B.M."/>
        </authorList>
    </citation>
    <scope>NUCLEOTIDE SEQUENCE [LARGE SCALE GENOMIC DNA]</scope>
    <source>
        <strain evidence="3">PSBB022</strain>
    </source>
</reference>
<keyword evidence="3" id="KW-1185">Reference proteome</keyword>
<dbReference type="CDD" id="cd00519">
    <property type="entry name" value="Lipase_3"/>
    <property type="match status" value="1"/>
</dbReference>
<feature type="domain" description="Fungal lipase-type" evidence="1">
    <location>
        <begin position="84"/>
        <end position="215"/>
    </location>
</feature>
<organism evidence="2 3">
    <name type="scientific">Cellvibrio mixtus</name>
    <dbReference type="NCBI Taxonomy" id="39650"/>
    <lineage>
        <taxon>Bacteria</taxon>
        <taxon>Pseudomonadati</taxon>
        <taxon>Pseudomonadota</taxon>
        <taxon>Gammaproteobacteria</taxon>
        <taxon>Cellvibrionales</taxon>
        <taxon>Cellvibrionaceae</taxon>
        <taxon>Cellvibrio</taxon>
    </lineage>
</organism>
<proteinExistence type="predicted"/>
<comment type="caution">
    <text evidence="2">The sequence shown here is derived from an EMBL/GenBank/DDBJ whole genome shotgun (WGS) entry which is preliminary data.</text>
</comment>
<name>A0A266Q9K6_9GAMM</name>
<protein>
    <recommendedName>
        <fullName evidence="1">Fungal lipase-type domain-containing protein</fullName>
    </recommendedName>
</protein>
<dbReference type="InterPro" id="IPR029058">
    <property type="entry name" value="AB_hydrolase_fold"/>
</dbReference>
<dbReference type="InterPro" id="IPR051218">
    <property type="entry name" value="Sec_MonoDiacylglyc_Lipase"/>
</dbReference>
<evidence type="ECO:0000259" key="1">
    <source>
        <dbReference type="Pfam" id="PF01764"/>
    </source>
</evidence>
<sequence length="394" mass="43700">MVNNMVDLNPTSAATLAARIYDVQNPMLVDLFLKLPYFKRSDKSTTAQHAHLKAEVGGRVILNHKDGFGVCAEGGENNKGEIFLIFRGTTMENKKADVLTDARIGLSFSSTSRWPVHSGFQHCFESMLPAIRSFFTSFKGSVKTVHCIGHSLGGAVASLAADWVAQTLKLPTKLYTFGAPRVGTELFARSTTSAIGEGNIHRVYHRTDPVPMVPLYPFVHAPYDRQGHYLYSAHPLTSAAAHFMANYIASVDGKSWQQMCDAPDQPYTIESAIEDWLKSKSPVDTSSSTFWRWVDSAIIYVIKKVAMTAILGIQASFISTFTVADKIAYILAKGIDLAENISIWVERLMRKLMQAIGMTVAKNKKDLTRSLIRQVLTRLSEKANQHARNALRKL</sequence>
<dbReference type="Pfam" id="PF01764">
    <property type="entry name" value="Lipase_3"/>
    <property type="match status" value="1"/>
</dbReference>
<dbReference type="EMBL" id="NHNI01000001">
    <property type="protein sequence ID" value="OZY86577.1"/>
    <property type="molecule type" value="Genomic_DNA"/>
</dbReference>
<evidence type="ECO:0000313" key="3">
    <source>
        <dbReference type="Proteomes" id="UP000216101"/>
    </source>
</evidence>
<dbReference type="AlphaFoldDB" id="A0A266Q9K6"/>
<dbReference type="Proteomes" id="UP000216101">
    <property type="component" value="Unassembled WGS sequence"/>
</dbReference>
<dbReference type="Gene3D" id="3.40.50.1820">
    <property type="entry name" value="alpha/beta hydrolase"/>
    <property type="match status" value="1"/>
</dbReference>
<gene>
    <name evidence="2" type="ORF">CBP51_06035</name>
</gene>
<dbReference type="InterPro" id="IPR002921">
    <property type="entry name" value="Fungal_lipase-type"/>
</dbReference>
<evidence type="ECO:0000313" key="2">
    <source>
        <dbReference type="EMBL" id="OZY86577.1"/>
    </source>
</evidence>
<dbReference type="PANTHER" id="PTHR45856">
    <property type="entry name" value="ALPHA/BETA-HYDROLASES SUPERFAMILY PROTEIN"/>
    <property type="match status" value="1"/>
</dbReference>